<dbReference type="InterPro" id="IPR021527">
    <property type="entry name" value="DUF2795"/>
</dbReference>
<dbReference type="Pfam" id="PF00096">
    <property type="entry name" value="zf-C2H2"/>
    <property type="match status" value="1"/>
</dbReference>
<keyword evidence="1" id="KW-0863">Zinc-finger</keyword>
<keyword evidence="1" id="KW-0479">Metal-binding</keyword>
<gene>
    <name evidence="4" type="ORF">HNO51_08585</name>
</gene>
<organism evidence="4 5">
    <name type="scientific">Billgrantia sulfidoxydans</name>
    <dbReference type="NCBI Taxonomy" id="2733484"/>
    <lineage>
        <taxon>Bacteria</taxon>
        <taxon>Pseudomonadati</taxon>
        <taxon>Pseudomonadota</taxon>
        <taxon>Gammaproteobacteria</taxon>
        <taxon>Oceanospirillales</taxon>
        <taxon>Halomonadaceae</taxon>
        <taxon>Billgrantia</taxon>
    </lineage>
</organism>
<feature type="region of interest" description="Disordered" evidence="2">
    <location>
        <begin position="91"/>
        <end position="112"/>
    </location>
</feature>
<evidence type="ECO:0000259" key="3">
    <source>
        <dbReference type="PROSITE" id="PS50157"/>
    </source>
</evidence>
<keyword evidence="1" id="KW-0862">Zinc</keyword>
<dbReference type="InterPro" id="IPR013087">
    <property type="entry name" value="Znf_C2H2_type"/>
</dbReference>
<dbReference type="SUPFAM" id="SSF57667">
    <property type="entry name" value="beta-beta-alpha zinc fingers"/>
    <property type="match status" value="1"/>
</dbReference>
<feature type="domain" description="C2H2-type" evidence="3">
    <location>
        <begin position="5"/>
        <end position="28"/>
    </location>
</feature>
<evidence type="ECO:0000256" key="1">
    <source>
        <dbReference type="PROSITE-ProRule" id="PRU00042"/>
    </source>
</evidence>
<accession>A0ABX7W537</accession>
<dbReference type="Proteomes" id="UP000671868">
    <property type="component" value="Chromosome"/>
</dbReference>
<sequence>MMAQFTCEICGATFEQKSRYERHMLTSHPTRAVSAADLEKALRGIDFPVGHADLVDAVRGEEREIRDIVAQLPSRRYRDAADVAQAFGELRTHAQAADDQPGGPGGERSKRP</sequence>
<evidence type="ECO:0000313" key="5">
    <source>
        <dbReference type="Proteomes" id="UP000671868"/>
    </source>
</evidence>
<proteinExistence type="predicted"/>
<evidence type="ECO:0000313" key="4">
    <source>
        <dbReference type="EMBL" id="QTP54732.1"/>
    </source>
</evidence>
<keyword evidence="5" id="KW-1185">Reference proteome</keyword>
<dbReference type="PROSITE" id="PS00028">
    <property type="entry name" value="ZINC_FINGER_C2H2_1"/>
    <property type="match status" value="1"/>
</dbReference>
<dbReference type="InterPro" id="IPR036236">
    <property type="entry name" value="Znf_C2H2_sf"/>
</dbReference>
<protein>
    <submittedName>
        <fullName evidence="4">DUF2795 domain-containing protein</fullName>
    </submittedName>
</protein>
<evidence type="ECO:0000256" key="2">
    <source>
        <dbReference type="SAM" id="MobiDB-lite"/>
    </source>
</evidence>
<name>A0ABX7W537_9GAMM</name>
<reference evidence="4 5" key="1">
    <citation type="journal article" date="2021" name="Front. Microbiol.">
        <title>Aerobic Denitrification and Heterotrophic Sulfur Oxidation in the Genus Halomonas Revealed by Six Novel Species Characterizations and Genome-Based Analysis.</title>
        <authorList>
            <person name="Wang L."/>
            <person name="Shao Z."/>
        </authorList>
    </citation>
    <scope>NUCLEOTIDE SEQUENCE [LARGE SCALE GENOMIC DNA]</scope>
    <source>
        <strain evidence="4 5">MCCC 1A11059</strain>
    </source>
</reference>
<dbReference type="Pfam" id="PF11387">
    <property type="entry name" value="DUF2795"/>
    <property type="match status" value="1"/>
</dbReference>
<dbReference type="EMBL" id="CP053381">
    <property type="protein sequence ID" value="QTP54732.1"/>
    <property type="molecule type" value="Genomic_DNA"/>
</dbReference>
<dbReference type="Gene3D" id="3.30.160.60">
    <property type="entry name" value="Classic Zinc Finger"/>
    <property type="match status" value="1"/>
</dbReference>
<dbReference type="PROSITE" id="PS50157">
    <property type="entry name" value="ZINC_FINGER_C2H2_2"/>
    <property type="match status" value="1"/>
</dbReference>
<dbReference type="SMART" id="SM00355">
    <property type="entry name" value="ZnF_C2H2"/>
    <property type="match status" value="1"/>
</dbReference>